<accession>A0A6A4GTJ1</accession>
<sequence>MTSMASPASSKDSELDLETKISLTKDIVTDIFRLQGEEVIRVRKELEKSLNLNKTAFELFRTTDQRMSEMQNTFRRRHMQISFLEGMILGLHRENDASLVLLESIRENMRRFCGSGVVDFDTHDQSSKSSSSSDESSLLQSHFADDQSDLKESNRLDSLRDESEVVDRFGDFSSTGDELTKAMQNISTTDLLELSEAQSDDWTSAGLEDPVSLFETLRQELIDALSNTNDLQYQLDAALRANEALEEKVVELSTRASIANSEIDNVNEEYMNNSNDAGDKHGSISLADEPSMSLKDVVVGEPDLIPATVPALQVTSGTGVDDVDSSKSAVVDQSNSVVVNDRSGSLLPPASHVNSGNTSLTNSLQRKFVSVMTLCLPINLVGLQAKEPAKLNHVDDICSKVLGYSPTFLQGYPKGKLIIDLHNQNGATLITVSHDANTLCRLLRKELNTHWKDTFIVLENGPVKSQTTKQLHVLGEYAYRGTPPSQLALSDYELLPERAKDFIFDSAKSTRYKEIKTKEQLVASLVQPGGIVVHGITLETVRPRKVLEQLIAGEARQRGLLQVT</sequence>
<keyword evidence="4" id="KW-1185">Reference proteome</keyword>
<protein>
    <submittedName>
        <fullName evidence="3">Uncharacterized protein</fullName>
    </submittedName>
</protein>
<dbReference type="AlphaFoldDB" id="A0A6A4GTJ1"/>
<feature type="compositionally biased region" description="Low complexity" evidence="2">
    <location>
        <begin position="127"/>
        <end position="141"/>
    </location>
</feature>
<evidence type="ECO:0000313" key="3">
    <source>
        <dbReference type="EMBL" id="KAE9388487.1"/>
    </source>
</evidence>
<dbReference type="EMBL" id="ML769741">
    <property type="protein sequence ID" value="KAE9388487.1"/>
    <property type="molecule type" value="Genomic_DNA"/>
</dbReference>
<organism evidence="3 4">
    <name type="scientific">Gymnopus androsaceus JB14</name>
    <dbReference type="NCBI Taxonomy" id="1447944"/>
    <lineage>
        <taxon>Eukaryota</taxon>
        <taxon>Fungi</taxon>
        <taxon>Dikarya</taxon>
        <taxon>Basidiomycota</taxon>
        <taxon>Agaricomycotina</taxon>
        <taxon>Agaricomycetes</taxon>
        <taxon>Agaricomycetidae</taxon>
        <taxon>Agaricales</taxon>
        <taxon>Marasmiineae</taxon>
        <taxon>Omphalotaceae</taxon>
        <taxon>Gymnopus</taxon>
    </lineage>
</organism>
<keyword evidence="1" id="KW-0175">Coiled coil</keyword>
<evidence type="ECO:0000256" key="1">
    <source>
        <dbReference type="SAM" id="Coils"/>
    </source>
</evidence>
<proteinExistence type="predicted"/>
<evidence type="ECO:0000313" key="4">
    <source>
        <dbReference type="Proteomes" id="UP000799118"/>
    </source>
</evidence>
<evidence type="ECO:0000256" key="2">
    <source>
        <dbReference type="SAM" id="MobiDB-lite"/>
    </source>
</evidence>
<feature type="coiled-coil region" evidence="1">
    <location>
        <begin position="228"/>
        <end position="269"/>
    </location>
</feature>
<dbReference type="Proteomes" id="UP000799118">
    <property type="component" value="Unassembled WGS sequence"/>
</dbReference>
<name>A0A6A4GTJ1_9AGAR</name>
<dbReference type="OrthoDB" id="3007083at2759"/>
<feature type="region of interest" description="Disordered" evidence="2">
    <location>
        <begin position="122"/>
        <end position="157"/>
    </location>
</feature>
<reference evidence="3" key="1">
    <citation type="journal article" date="2019" name="Environ. Microbiol.">
        <title>Fungal ecological strategies reflected in gene transcription - a case study of two litter decomposers.</title>
        <authorList>
            <person name="Barbi F."/>
            <person name="Kohler A."/>
            <person name="Barry K."/>
            <person name="Baskaran P."/>
            <person name="Daum C."/>
            <person name="Fauchery L."/>
            <person name="Ihrmark K."/>
            <person name="Kuo A."/>
            <person name="LaButti K."/>
            <person name="Lipzen A."/>
            <person name="Morin E."/>
            <person name="Grigoriev I.V."/>
            <person name="Henrissat B."/>
            <person name="Lindahl B."/>
            <person name="Martin F."/>
        </authorList>
    </citation>
    <scope>NUCLEOTIDE SEQUENCE</scope>
    <source>
        <strain evidence="3">JB14</strain>
    </source>
</reference>
<gene>
    <name evidence="3" type="ORF">BT96DRAFT_431799</name>
</gene>
<feature type="compositionally biased region" description="Basic and acidic residues" evidence="2">
    <location>
        <begin position="143"/>
        <end position="157"/>
    </location>
</feature>